<dbReference type="PROSITE" id="PS51257">
    <property type="entry name" value="PROKAR_LIPOPROTEIN"/>
    <property type="match status" value="1"/>
</dbReference>
<keyword evidence="4" id="KW-0547">Nucleotide-binding</keyword>
<feature type="transmembrane region" description="Helical" evidence="8">
    <location>
        <begin position="47"/>
        <end position="68"/>
    </location>
</feature>
<dbReference type="EC" id="2.7.13.3" evidence="2"/>
<dbReference type="GO" id="GO:0030295">
    <property type="term" value="F:protein kinase activator activity"/>
    <property type="evidence" value="ECO:0007669"/>
    <property type="project" value="TreeGrafter"/>
</dbReference>
<dbReference type="Proteomes" id="UP000006201">
    <property type="component" value="Unassembled WGS sequence"/>
</dbReference>
<dbReference type="AlphaFoldDB" id="A4C4T4"/>
<dbReference type="GO" id="GO:0000156">
    <property type="term" value="F:phosphorelay response regulator activity"/>
    <property type="evidence" value="ECO:0007669"/>
    <property type="project" value="TreeGrafter"/>
</dbReference>
<keyword evidence="8" id="KW-0812">Transmembrane</keyword>
<evidence type="ECO:0000256" key="2">
    <source>
        <dbReference type="ARBA" id="ARBA00012438"/>
    </source>
</evidence>
<dbReference type="GO" id="GO:0000155">
    <property type="term" value="F:phosphorelay sensor kinase activity"/>
    <property type="evidence" value="ECO:0007669"/>
    <property type="project" value="InterPro"/>
</dbReference>
<reference evidence="10 11" key="1">
    <citation type="submission" date="2006-02" db="EMBL/GenBank/DDBJ databases">
        <authorList>
            <person name="Moran M.A."/>
            <person name="Kjelleberg S."/>
            <person name="Egan S."/>
            <person name="Saunders N."/>
            <person name="Thomas T."/>
            <person name="Ferriera S."/>
            <person name="Johnson J."/>
            <person name="Kravitz S."/>
            <person name="Halpern A."/>
            <person name="Remington K."/>
            <person name="Beeson K."/>
            <person name="Tran B."/>
            <person name="Rogers Y.-H."/>
            <person name="Friedman R."/>
            <person name="Venter J.C."/>
        </authorList>
    </citation>
    <scope>NUCLEOTIDE SEQUENCE [LARGE SCALE GENOMIC DNA]</scope>
    <source>
        <strain evidence="10 11">D2</strain>
    </source>
</reference>
<evidence type="ECO:0000313" key="10">
    <source>
        <dbReference type="EMBL" id="EAR30566.1"/>
    </source>
</evidence>
<evidence type="ECO:0000256" key="5">
    <source>
        <dbReference type="ARBA" id="ARBA00022777"/>
    </source>
</evidence>
<evidence type="ECO:0000256" key="3">
    <source>
        <dbReference type="ARBA" id="ARBA00022679"/>
    </source>
</evidence>
<dbReference type="InterPro" id="IPR005467">
    <property type="entry name" value="His_kinase_dom"/>
</dbReference>
<gene>
    <name evidence="10" type="ORF">PTD2_03316</name>
</gene>
<accession>A4C4T4</accession>
<dbReference type="InterPro" id="IPR036890">
    <property type="entry name" value="HATPase_C_sf"/>
</dbReference>
<dbReference type="SUPFAM" id="SSF55874">
    <property type="entry name" value="ATPase domain of HSP90 chaperone/DNA topoisomerase II/histidine kinase"/>
    <property type="match status" value="1"/>
</dbReference>
<dbReference type="Gene3D" id="3.30.565.10">
    <property type="entry name" value="Histidine kinase-like ATPase, C-terminal domain"/>
    <property type="match status" value="1"/>
</dbReference>
<evidence type="ECO:0000259" key="9">
    <source>
        <dbReference type="PROSITE" id="PS50109"/>
    </source>
</evidence>
<dbReference type="STRING" id="87626.PTD2_03316"/>
<comment type="catalytic activity">
    <reaction evidence="1">
        <text>ATP + protein L-histidine = ADP + protein N-phospho-L-histidine.</text>
        <dbReference type="EC" id="2.7.13.3"/>
    </reaction>
</comment>
<dbReference type="PANTHER" id="PTHR42878">
    <property type="entry name" value="TWO-COMPONENT HISTIDINE KINASE"/>
    <property type="match status" value="1"/>
</dbReference>
<feature type="domain" description="Histidine kinase" evidence="9">
    <location>
        <begin position="238"/>
        <end position="442"/>
    </location>
</feature>
<dbReference type="GO" id="GO:0005524">
    <property type="term" value="F:ATP binding"/>
    <property type="evidence" value="ECO:0007669"/>
    <property type="project" value="UniProtKB-KW"/>
</dbReference>
<keyword evidence="11" id="KW-1185">Reference proteome</keyword>
<dbReference type="SUPFAM" id="SSF47384">
    <property type="entry name" value="Homodimeric domain of signal transducing histidine kinase"/>
    <property type="match status" value="1"/>
</dbReference>
<dbReference type="Pfam" id="PF02518">
    <property type="entry name" value="HATPase_c"/>
    <property type="match status" value="1"/>
</dbReference>
<dbReference type="GO" id="GO:0007234">
    <property type="term" value="P:osmosensory signaling via phosphorelay pathway"/>
    <property type="evidence" value="ECO:0007669"/>
    <property type="project" value="TreeGrafter"/>
</dbReference>
<dbReference type="HOGENOM" id="CLU_000445_114_4_6"/>
<keyword evidence="8" id="KW-1133">Transmembrane helix</keyword>
<dbReference type="Gene3D" id="1.10.287.130">
    <property type="match status" value="1"/>
</dbReference>
<evidence type="ECO:0000256" key="1">
    <source>
        <dbReference type="ARBA" id="ARBA00000085"/>
    </source>
</evidence>
<keyword evidence="6" id="KW-0067">ATP-binding</keyword>
<keyword evidence="7" id="KW-0902">Two-component regulatory system</keyword>
<organism evidence="10 11">
    <name type="scientific">Pseudoalteromonas tunicata D2</name>
    <dbReference type="NCBI Taxonomy" id="87626"/>
    <lineage>
        <taxon>Bacteria</taxon>
        <taxon>Pseudomonadati</taxon>
        <taxon>Pseudomonadota</taxon>
        <taxon>Gammaproteobacteria</taxon>
        <taxon>Alteromonadales</taxon>
        <taxon>Pseudoalteromonadaceae</taxon>
        <taxon>Pseudoalteromonas</taxon>
    </lineage>
</organism>
<evidence type="ECO:0000256" key="6">
    <source>
        <dbReference type="ARBA" id="ARBA00022840"/>
    </source>
</evidence>
<evidence type="ECO:0000313" key="11">
    <source>
        <dbReference type="Proteomes" id="UP000006201"/>
    </source>
</evidence>
<evidence type="ECO:0000256" key="8">
    <source>
        <dbReference type="SAM" id="Phobius"/>
    </source>
</evidence>
<dbReference type="SMART" id="SM00387">
    <property type="entry name" value="HATPase_c"/>
    <property type="match status" value="1"/>
</dbReference>
<dbReference type="InterPro" id="IPR003594">
    <property type="entry name" value="HATPase_dom"/>
</dbReference>
<dbReference type="InterPro" id="IPR050351">
    <property type="entry name" value="BphY/WalK/GraS-like"/>
</dbReference>
<dbReference type="PANTHER" id="PTHR42878:SF7">
    <property type="entry name" value="SENSOR HISTIDINE KINASE GLRK"/>
    <property type="match status" value="1"/>
</dbReference>
<name>A4C4T4_9GAMM</name>
<proteinExistence type="predicted"/>
<keyword evidence="5 10" id="KW-0418">Kinase</keyword>
<feature type="transmembrane region" description="Helical" evidence="8">
    <location>
        <begin position="21"/>
        <end position="41"/>
    </location>
</feature>
<dbReference type="PROSITE" id="PS50109">
    <property type="entry name" value="HIS_KIN"/>
    <property type="match status" value="1"/>
</dbReference>
<evidence type="ECO:0000256" key="7">
    <source>
        <dbReference type="ARBA" id="ARBA00023012"/>
    </source>
</evidence>
<dbReference type="eggNOG" id="COG5000">
    <property type="taxonomic scope" value="Bacteria"/>
</dbReference>
<evidence type="ECO:0000256" key="4">
    <source>
        <dbReference type="ARBA" id="ARBA00022741"/>
    </source>
</evidence>
<sequence>MNFKNPLYLISSVIKQPFSTFTWLLISFSALWLACIGLLIIMKLSWYLIGFIFFSCISIQALLMYRFLREQNRRFDSISNLIAALLQQDYSLRGHDSKQIHYNELLSLINQLADTLQQHHRHAIESQQLSEQIMAQMDAALIALNKNGSVIFQNQAAVSLLKLDLDSVALNRALIAQLHALPYGQNNTLQLDNQPQPVLVFRERFIQAGQQHDLFLFKELGSILLEQQNQAWQKLVRVISHELNNSLTPIGTISRSLIRQLEQGKPALMMKEGLAVIKERSEYLASFTRSYSEMAKLPPPDKKPLLMALYLQGICQLFNQQKITLSCADDLTGFIDSNQCQQVLINLIKNAVEANQSANRQDLGIEIICQLHDKNLQISIYDHGLGIDNPDNLFVPFYSTKPHGSGIGLMLSRQIITNHFGRLSIDNGPSGGAVATITLPSQ</sequence>
<dbReference type="InterPro" id="IPR004358">
    <property type="entry name" value="Sig_transdc_His_kin-like_C"/>
</dbReference>
<dbReference type="EMBL" id="AAOH01000001">
    <property type="protein sequence ID" value="EAR30566.1"/>
    <property type="molecule type" value="Genomic_DNA"/>
</dbReference>
<keyword evidence="8" id="KW-0472">Membrane</keyword>
<keyword evidence="3" id="KW-0808">Transferase</keyword>
<protein>
    <recommendedName>
        <fullName evidence="2">histidine kinase</fullName>
        <ecNumber evidence="2">2.7.13.3</ecNumber>
    </recommendedName>
</protein>
<dbReference type="PRINTS" id="PR00344">
    <property type="entry name" value="BCTRLSENSOR"/>
</dbReference>
<dbReference type="InterPro" id="IPR036097">
    <property type="entry name" value="HisK_dim/P_sf"/>
</dbReference>
<comment type="caution">
    <text evidence="10">The sequence shown here is derived from an EMBL/GenBank/DDBJ whole genome shotgun (WGS) entry which is preliminary data.</text>
</comment>